<protein>
    <submittedName>
        <fullName evidence="1">Uncharacterized protein</fullName>
    </submittedName>
</protein>
<evidence type="ECO:0000313" key="2">
    <source>
        <dbReference type="Proteomes" id="UP001292079"/>
    </source>
</evidence>
<evidence type="ECO:0000313" key="1">
    <source>
        <dbReference type="EMBL" id="KAK4469712.1"/>
    </source>
</evidence>
<comment type="caution">
    <text evidence="1">The sequence shown here is derived from an EMBL/GenBank/DDBJ whole genome shotgun (WGS) entry which is preliminary data.</text>
</comment>
<name>A0AAE1Z9G2_SCHME</name>
<accession>A0AAE1Z9G2</accession>
<dbReference type="AlphaFoldDB" id="A0AAE1Z9G2"/>
<proteinExistence type="predicted"/>
<keyword evidence="2" id="KW-1185">Reference proteome</keyword>
<reference evidence="1" key="2">
    <citation type="journal article" date="2023" name="Infect Dis Poverty">
        <title>Chromosome-scale genome of the human blood fluke Schistosoma mekongi and its implications for public health.</title>
        <authorList>
            <person name="Zhou M."/>
            <person name="Xu L."/>
            <person name="Xu D."/>
            <person name="Chen W."/>
            <person name="Khan J."/>
            <person name="Hu Y."/>
            <person name="Huang H."/>
            <person name="Wei H."/>
            <person name="Zhang Y."/>
            <person name="Chusongsang P."/>
            <person name="Tanasarnprasert K."/>
            <person name="Hu X."/>
            <person name="Limpanont Y."/>
            <person name="Lv Z."/>
        </authorList>
    </citation>
    <scope>NUCLEOTIDE SEQUENCE</scope>
    <source>
        <strain evidence="1">LV_2022a</strain>
    </source>
</reference>
<sequence length="95" mass="10799">MSFLSALPIFVSCRPKLYLSYQNIIIIWEDIIPYTLGGCDCSVARIESKISKINLLGTFVVDARMQLCDTNCIQKSLLSIIHLLLFYSIVVRNLK</sequence>
<dbReference type="Proteomes" id="UP001292079">
    <property type="component" value="Unassembled WGS sequence"/>
</dbReference>
<dbReference type="EMBL" id="JALJAT010000005">
    <property type="protein sequence ID" value="KAK4469712.1"/>
    <property type="molecule type" value="Genomic_DNA"/>
</dbReference>
<reference evidence="1" key="1">
    <citation type="submission" date="2022-04" db="EMBL/GenBank/DDBJ databases">
        <authorList>
            <person name="Xu L."/>
            <person name="Lv Z."/>
        </authorList>
    </citation>
    <scope>NUCLEOTIDE SEQUENCE</scope>
    <source>
        <strain evidence="1">LV_2022a</strain>
    </source>
</reference>
<gene>
    <name evidence="1" type="ORF">MN116_007236</name>
</gene>
<organism evidence="1 2">
    <name type="scientific">Schistosoma mekongi</name>
    <name type="common">Parasitic worm</name>
    <dbReference type="NCBI Taxonomy" id="38744"/>
    <lineage>
        <taxon>Eukaryota</taxon>
        <taxon>Metazoa</taxon>
        <taxon>Spiralia</taxon>
        <taxon>Lophotrochozoa</taxon>
        <taxon>Platyhelminthes</taxon>
        <taxon>Trematoda</taxon>
        <taxon>Digenea</taxon>
        <taxon>Strigeidida</taxon>
        <taxon>Schistosomatoidea</taxon>
        <taxon>Schistosomatidae</taxon>
        <taxon>Schistosoma</taxon>
    </lineage>
</organism>